<dbReference type="Proteomes" id="UP000295252">
    <property type="component" value="Chromosome V"/>
</dbReference>
<dbReference type="EMBL" id="HG739087">
    <property type="protein sequence ID" value="CDO99296.1"/>
    <property type="molecule type" value="Genomic_DNA"/>
</dbReference>
<protein>
    <submittedName>
        <fullName evidence="1">Uncharacterized protein</fullName>
    </submittedName>
</protein>
<reference evidence="2" key="1">
    <citation type="journal article" date="2014" name="Science">
        <title>The coffee genome provides insight into the convergent evolution of caffeine biosynthesis.</title>
        <authorList>
            <person name="Denoeud F."/>
            <person name="Carretero-Paulet L."/>
            <person name="Dereeper A."/>
            <person name="Droc G."/>
            <person name="Guyot R."/>
            <person name="Pietrella M."/>
            <person name="Zheng C."/>
            <person name="Alberti A."/>
            <person name="Anthony F."/>
            <person name="Aprea G."/>
            <person name="Aury J.M."/>
            <person name="Bento P."/>
            <person name="Bernard M."/>
            <person name="Bocs S."/>
            <person name="Campa C."/>
            <person name="Cenci A."/>
            <person name="Combes M.C."/>
            <person name="Crouzillat D."/>
            <person name="Da Silva C."/>
            <person name="Daddiego L."/>
            <person name="De Bellis F."/>
            <person name="Dussert S."/>
            <person name="Garsmeur O."/>
            <person name="Gayraud T."/>
            <person name="Guignon V."/>
            <person name="Jahn K."/>
            <person name="Jamilloux V."/>
            <person name="Joet T."/>
            <person name="Labadie K."/>
            <person name="Lan T."/>
            <person name="Leclercq J."/>
            <person name="Lepelley M."/>
            <person name="Leroy T."/>
            <person name="Li L.T."/>
            <person name="Librado P."/>
            <person name="Lopez L."/>
            <person name="Munoz A."/>
            <person name="Noel B."/>
            <person name="Pallavicini A."/>
            <person name="Perrotta G."/>
            <person name="Poncet V."/>
            <person name="Pot D."/>
            <person name="Priyono X."/>
            <person name="Rigoreau M."/>
            <person name="Rouard M."/>
            <person name="Rozas J."/>
            <person name="Tranchant-Dubreuil C."/>
            <person name="VanBuren R."/>
            <person name="Zhang Q."/>
            <person name="Andrade A.C."/>
            <person name="Argout X."/>
            <person name="Bertrand B."/>
            <person name="de Kochko A."/>
            <person name="Graziosi G."/>
            <person name="Henry R.J."/>
            <person name="Jayarama X."/>
            <person name="Ming R."/>
            <person name="Nagai C."/>
            <person name="Rounsley S."/>
            <person name="Sankoff D."/>
            <person name="Giuliano G."/>
            <person name="Albert V.A."/>
            <person name="Wincker P."/>
            <person name="Lashermes P."/>
        </authorList>
    </citation>
    <scope>NUCLEOTIDE SEQUENCE [LARGE SCALE GENOMIC DNA]</scope>
    <source>
        <strain evidence="2">cv. DH200-94</strain>
    </source>
</reference>
<dbReference type="AlphaFoldDB" id="A0A068TST6"/>
<sequence>MISLEKSKRKNLIETSSLFTRYFLLLPVATGTEDKRRKSQYPPPQLPFFPPWRRSRCSIYAGMNLSGDNIYCM</sequence>
<proteinExistence type="predicted"/>
<keyword evidence="2" id="KW-1185">Reference proteome</keyword>
<organism evidence="1 2">
    <name type="scientific">Coffea canephora</name>
    <name type="common">Robusta coffee</name>
    <dbReference type="NCBI Taxonomy" id="49390"/>
    <lineage>
        <taxon>Eukaryota</taxon>
        <taxon>Viridiplantae</taxon>
        <taxon>Streptophyta</taxon>
        <taxon>Embryophyta</taxon>
        <taxon>Tracheophyta</taxon>
        <taxon>Spermatophyta</taxon>
        <taxon>Magnoliopsida</taxon>
        <taxon>eudicotyledons</taxon>
        <taxon>Gunneridae</taxon>
        <taxon>Pentapetalae</taxon>
        <taxon>asterids</taxon>
        <taxon>lamiids</taxon>
        <taxon>Gentianales</taxon>
        <taxon>Rubiaceae</taxon>
        <taxon>Ixoroideae</taxon>
        <taxon>Gardenieae complex</taxon>
        <taxon>Bertiereae - Coffeeae clade</taxon>
        <taxon>Coffeeae</taxon>
        <taxon>Coffea</taxon>
    </lineage>
</organism>
<evidence type="ECO:0000313" key="2">
    <source>
        <dbReference type="Proteomes" id="UP000295252"/>
    </source>
</evidence>
<dbReference type="Gramene" id="CDO99296">
    <property type="protein sequence ID" value="CDO99296"/>
    <property type="gene ID" value="GSCOC_T00026394001"/>
</dbReference>
<dbReference type="InParanoid" id="A0A068TST6"/>
<evidence type="ECO:0000313" key="1">
    <source>
        <dbReference type="EMBL" id="CDO99296.1"/>
    </source>
</evidence>
<name>A0A068TST6_COFCA</name>
<accession>A0A068TST6</accession>
<gene>
    <name evidence="1" type="ORF">GSCOC_T00026394001</name>
</gene>